<name>A0A017RXL9_9CLOT</name>
<dbReference type="CDD" id="cd07010">
    <property type="entry name" value="cupin_PMI_type_I_N_bac"/>
    <property type="match status" value="1"/>
</dbReference>
<dbReference type="GO" id="GO:0004476">
    <property type="term" value="F:mannose-6-phosphate isomerase activity"/>
    <property type="evidence" value="ECO:0007669"/>
    <property type="project" value="InterPro"/>
</dbReference>
<feature type="binding site" evidence="5">
    <location>
        <position position="117"/>
    </location>
    <ligand>
        <name>Zn(2+)</name>
        <dbReference type="ChEBI" id="CHEBI:29105"/>
    </ligand>
</feature>
<dbReference type="GO" id="GO:0008270">
    <property type="term" value="F:zinc ion binding"/>
    <property type="evidence" value="ECO:0007669"/>
    <property type="project" value="InterPro"/>
</dbReference>
<evidence type="ECO:0000256" key="4">
    <source>
        <dbReference type="ARBA" id="ARBA00030762"/>
    </source>
</evidence>
<dbReference type="STRING" id="1403537.Q428_02115"/>
<feature type="binding site" evidence="5">
    <location>
        <position position="175"/>
    </location>
    <ligand>
        <name>Zn(2+)</name>
        <dbReference type="ChEBI" id="CHEBI:29105"/>
    </ligand>
</feature>
<dbReference type="GO" id="GO:0005975">
    <property type="term" value="P:carbohydrate metabolic process"/>
    <property type="evidence" value="ECO:0007669"/>
    <property type="project" value="InterPro"/>
</dbReference>
<feature type="active site" evidence="6">
    <location>
        <position position="195"/>
    </location>
</feature>
<dbReference type="Pfam" id="PF20511">
    <property type="entry name" value="PMI_typeI_cat"/>
    <property type="match status" value="1"/>
</dbReference>
<evidence type="ECO:0000256" key="1">
    <source>
        <dbReference type="ARBA" id="ARBA00022723"/>
    </source>
</evidence>
<dbReference type="SUPFAM" id="SSF51182">
    <property type="entry name" value="RmlC-like cupins"/>
    <property type="match status" value="1"/>
</dbReference>
<feature type="domain" description="Mannose-6-phosphate isomerase cupin" evidence="8">
    <location>
        <begin position="245"/>
        <end position="318"/>
    </location>
</feature>
<evidence type="ECO:0000259" key="7">
    <source>
        <dbReference type="Pfam" id="PF20511"/>
    </source>
</evidence>
<accession>A0A017RXL9</accession>
<evidence type="ECO:0000256" key="3">
    <source>
        <dbReference type="ARBA" id="ARBA00029741"/>
    </source>
</evidence>
<sequence>MLYPLFFNPIYKSTIWGGRNLEKIFNRKIPDGNIAESWEICCHGEDDSVVSNGFLKDKKLSELIEMYGFKLLGNNCRGFNKFPLLIKFIDAKDKLSVQVHPTDEYALKYEGESGKTEAWYVVNGKKGAQLIYGTKKDINKGDFLNSLYSGNIEECLRFVDIKNGDFVFIPSGTVHAILDGVLILEIQQNCDLTYRIYDWNRVDKKGNLRPLHIDKALDVIDFNFKGEVIQPAISSFGGYNFSSVINCSYFKIDLVKVSERFEDYSSMDSFFTFTCIQGSGKLIHCNVVYDIPPGCSFMLPAGIGNYEILGEITLIKTHI</sequence>
<dbReference type="InterPro" id="IPR011051">
    <property type="entry name" value="RmlC_Cupin_sf"/>
</dbReference>
<organism evidence="9 10">
    <name type="scientific">Fervidicella metallireducens AeB</name>
    <dbReference type="NCBI Taxonomy" id="1403537"/>
    <lineage>
        <taxon>Bacteria</taxon>
        <taxon>Bacillati</taxon>
        <taxon>Bacillota</taxon>
        <taxon>Clostridia</taxon>
        <taxon>Eubacteriales</taxon>
        <taxon>Clostridiaceae</taxon>
        <taxon>Fervidicella</taxon>
    </lineage>
</organism>
<dbReference type="InterPro" id="IPR051804">
    <property type="entry name" value="Carb_Metab_Reg_Kinase/Isom"/>
</dbReference>
<keyword evidence="9" id="KW-0413">Isomerase</keyword>
<dbReference type="OrthoDB" id="9808275at2"/>
<evidence type="ECO:0000259" key="8">
    <source>
        <dbReference type="Pfam" id="PF21621"/>
    </source>
</evidence>
<dbReference type="RefSeq" id="WP_035377723.1">
    <property type="nucleotide sequence ID" value="NZ_AZQP01000004.1"/>
</dbReference>
<dbReference type="Gene3D" id="2.60.120.10">
    <property type="entry name" value="Jelly Rolls"/>
    <property type="match status" value="2"/>
</dbReference>
<feature type="domain" description="Phosphomannose isomerase type I catalytic" evidence="7">
    <location>
        <begin position="8"/>
        <end position="106"/>
    </location>
</feature>
<dbReference type="InterPro" id="IPR049071">
    <property type="entry name" value="MPI_cupin_dom"/>
</dbReference>
<evidence type="ECO:0000256" key="2">
    <source>
        <dbReference type="ARBA" id="ARBA00022833"/>
    </source>
</evidence>
<comment type="caution">
    <text evidence="9">The sequence shown here is derived from an EMBL/GenBank/DDBJ whole genome shotgun (WGS) entry which is preliminary data.</text>
</comment>
<dbReference type="PANTHER" id="PTHR42742:SF3">
    <property type="entry name" value="FRUCTOKINASE"/>
    <property type="match status" value="1"/>
</dbReference>
<dbReference type="AlphaFoldDB" id="A0A017RXL9"/>
<dbReference type="PIRSF" id="PIRSF036894">
    <property type="entry name" value="PMI_Firm_short"/>
    <property type="match status" value="1"/>
</dbReference>
<dbReference type="EMBL" id="AZQP01000004">
    <property type="protein sequence ID" value="EYE89427.1"/>
    <property type="molecule type" value="Genomic_DNA"/>
</dbReference>
<dbReference type="InterPro" id="IPR014628">
    <property type="entry name" value="Man6P_isomerase_Firm_short"/>
</dbReference>
<keyword evidence="1 5" id="KW-0479">Metal-binding</keyword>
<evidence type="ECO:0000313" key="10">
    <source>
        <dbReference type="Proteomes" id="UP000019681"/>
    </source>
</evidence>
<dbReference type="Proteomes" id="UP000019681">
    <property type="component" value="Unassembled WGS sequence"/>
</dbReference>
<evidence type="ECO:0000313" key="9">
    <source>
        <dbReference type="EMBL" id="EYE89427.1"/>
    </source>
</evidence>
<reference evidence="9 10" key="1">
    <citation type="journal article" date="2014" name="Genome Announc.">
        <title>Draft Genome Sequence of Fervidicella metallireducens Strain AeBT, an Iron-Reducing Thermoanaerobe from the Great Artesian Basin.</title>
        <authorList>
            <person name="Patel B.K."/>
        </authorList>
    </citation>
    <scope>NUCLEOTIDE SEQUENCE [LARGE SCALE GENOMIC DNA]</scope>
    <source>
        <strain evidence="9 10">AeB</strain>
    </source>
</reference>
<dbReference type="PANTHER" id="PTHR42742">
    <property type="entry name" value="TRANSCRIPTIONAL REPRESSOR MPRA"/>
    <property type="match status" value="1"/>
</dbReference>
<comment type="cofactor">
    <cofactor evidence="5">
        <name>Zn(2+)</name>
        <dbReference type="ChEBI" id="CHEBI:29105"/>
    </cofactor>
    <text evidence="5">Binds 1 zinc ion per subunit.</text>
</comment>
<dbReference type="Pfam" id="PF21621">
    <property type="entry name" value="MPI_cupin_dom"/>
    <property type="match status" value="1"/>
</dbReference>
<feature type="binding site" evidence="5">
    <location>
        <position position="100"/>
    </location>
    <ligand>
        <name>Zn(2+)</name>
        <dbReference type="ChEBI" id="CHEBI:29105"/>
    </ligand>
</feature>
<evidence type="ECO:0000256" key="5">
    <source>
        <dbReference type="PIRSR" id="PIRSR036894-1"/>
    </source>
</evidence>
<proteinExistence type="predicted"/>
<keyword evidence="10" id="KW-1185">Reference proteome</keyword>
<dbReference type="InterPro" id="IPR014710">
    <property type="entry name" value="RmlC-like_jellyroll"/>
</dbReference>
<dbReference type="InterPro" id="IPR046457">
    <property type="entry name" value="PMI_typeI_cat"/>
</dbReference>
<gene>
    <name evidence="9" type="ORF">Q428_02115</name>
</gene>
<evidence type="ECO:0000256" key="6">
    <source>
        <dbReference type="PIRSR" id="PIRSR036894-2"/>
    </source>
</evidence>
<keyword evidence="2 5" id="KW-0862">Zinc</keyword>
<protein>
    <recommendedName>
        <fullName evidence="3">Phosphohexomutase</fullName>
    </recommendedName>
    <alternativeName>
        <fullName evidence="4">Phosphomannose isomerase</fullName>
    </alternativeName>
</protein>